<dbReference type="Proteomes" id="UP000668214">
    <property type="component" value="Unassembled WGS sequence"/>
</dbReference>
<dbReference type="SUPFAM" id="SSF56672">
    <property type="entry name" value="DNA/RNA polymerases"/>
    <property type="match status" value="1"/>
</dbReference>
<evidence type="ECO:0000313" key="1">
    <source>
        <dbReference type="EMBL" id="KAG5322720.1"/>
    </source>
</evidence>
<organism evidence="1 2">
    <name type="scientific">Pseudoatta argentina</name>
    <dbReference type="NCBI Taxonomy" id="621737"/>
    <lineage>
        <taxon>Eukaryota</taxon>
        <taxon>Metazoa</taxon>
        <taxon>Ecdysozoa</taxon>
        <taxon>Arthropoda</taxon>
        <taxon>Hexapoda</taxon>
        <taxon>Insecta</taxon>
        <taxon>Pterygota</taxon>
        <taxon>Neoptera</taxon>
        <taxon>Endopterygota</taxon>
        <taxon>Hymenoptera</taxon>
        <taxon>Apocrita</taxon>
        <taxon>Aculeata</taxon>
        <taxon>Formicoidea</taxon>
        <taxon>Formicidae</taxon>
        <taxon>Myrmicinae</taxon>
        <taxon>Pseudoatta</taxon>
    </lineage>
</organism>
<dbReference type="PANTHER" id="PTHR38681">
    <property type="entry name" value="RETROVIRUS-RELATED POL POLYPROTEIN FROM TRANSPOSON 412-LIKE PROTEIN-RELATED"/>
    <property type="match status" value="1"/>
</dbReference>
<evidence type="ECO:0000313" key="2">
    <source>
        <dbReference type="Proteomes" id="UP000668214"/>
    </source>
</evidence>
<feature type="non-terminal residue" evidence="1">
    <location>
        <position position="422"/>
    </location>
</feature>
<dbReference type="PANTHER" id="PTHR38681:SF1">
    <property type="entry name" value="RETROVIRUS-RELATED POL POLYPROTEIN FROM TRANSPOSON 412-LIKE PROTEIN"/>
    <property type="match status" value="1"/>
</dbReference>
<dbReference type="EMBL" id="JAANIA010000919">
    <property type="protein sequence ID" value="KAG5322720.1"/>
    <property type="molecule type" value="Genomic_DNA"/>
</dbReference>
<accession>A0A836JQM9</accession>
<dbReference type="GO" id="GO:0071897">
    <property type="term" value="P:DNA biosynthetic process"/>
    <property type="evidence" value="ECO:0007669"/>
    <property type="project" value="UniProtKB-ARBA"/>
</dbReference>
<protein>
    <submittedName>
        <fullName evidence="1">YI31B protein</fullName>
    </submittedName>
</protein>
<sequence>MSAMLKSSAEYNRRAAIIEGLRAGRSAREIVYNVAKYTALEQFNEGSSTLRVRKRYSKERTATIPAVVERTQALISDDPEQSLRVLMDVVGHHILAKDFATSLQKVEAIRNFLKSQNVKELRRFLGMVNFYHRFIPDIAKVQSPLQEAIIRPKQSEQTQIEWTTEFFSRKLIPAQCNYSAYDRQLLRTTHHFYASIKHFSPRQCRQLTYISEFTTDIRHVELQSSSSSLERKYHPQSNGLIEQPEWTDVLPAVLLGLRSCYEEDIHALIVELFYGRTPDKFFDHEDMPNKHNFSFRRFMQRIRPIPTAHHVRNKPFRYKDLHTCTHTGGSPYSGPHRIIEKISDRVFTIKVEGRRINISTEHLKSAYFVTPQEEHAKPYGSPIVPNTISSSNDPSNLISTRLVLKIYPSTVQLKSKKSVSFQ</sequence>
<dbReference type="InterPro" id="IPR043502">
    <property type="entry name" value="DNA/RNA_pol_sf"/>
</dbReference>
<gene>
    <name evidence="1" type="primary">Ty3bi_0</name>
    <name evidence="1" type="ORF">G6Z78_0012770</name>
</gene>
<dbReference type="AlphaFoldDB" id="A0A836JQM9"/>
<dbReference type="InterPro" id="IPR043128">
    <property type="entry name" value="Rev_trsase/Diguanyl_cyclase"/>
</dbReference>
<feature type="non-terminal residue" evidence="1">
    <location>
        <position position="1"/>
    </location>
</feature>
<keyword evidence="2" id="KW-1185">Reference proteome</keyword>
<proteinExistence type="predicted"/>
<reference evidence="1" key="1">
    <citation type="submission" date="2020-02" db="EMBL/GenBank/DDBJ databases">
        <title>Relaxed selection underlies rapid genomic changes in the transitions from sociality to social parasitism in ants.</title>
        <authorList>
            <person name="Bi X."/>
        </authorList>
    </citation>
    <scope>NUCLEOTIDE SEQUENCE</scope>
    <source>
        <strain evidence="1">BGI-DK2014c</strain>
        <tissue evidence="1">Whole body</tissue>
    </source>
</reference>
<dbReference type="Gene3D" id="3.30.70.270">
    <property type="match status" value="1"/>
</dbReference>
<comment type="caution">
    <text evidence="1">The sequence shown here is derived from an EMBL/GenBank/DDBJ whole genome shotgun (WGS) entry which is preliminary data.</text>
</comment>
<name>A0A836JQM9_9HYME</name>